<keyword evidence="3" id="KW-0805">Transcription regulation</keyword>
<dbReference type="Gene3D" id="3.40.50.2300">
    <property type="match status" value="1"/>
</dbReference>
<evidence type="ECO:0000256" key="3">
    <source>
        <dbReference type="ARBA" id="ARBA00023015"/>
    </source>
</evidence>
<evidence type="ECO:0000256" key="6">
    <source>
        <dbReference type="PROSITE-ProRule" id="PRU00169"/>
    </source>
</evidence>
<dbReference type="InterPro" id="IPR039420">
    <property type="entry name" value="WalR-like"/>
</dbReference>
<dbReference type="InterPro" id="IPR011006">
    <property type="entry name" value="CheY-like_superfamily"/>
</dbReference>
<name>A0ABT5IYR1_9NEIS</name>
<feature type="coiled-coil region" evidence="7">
    <location>
        <begin position="268"/>
        <end position="295"/>
    </location>
</feature>
<evidence type="ECO:0000313" key="10">
    <source>
        <dbReference type="Proteomes" id="UP001219956"/>
    </source>
</evidence>
<dbReference type="Proteomes" id="UP001219956">
    <property type="component" value="Unassembled WGS sequence"/>
</dbReference>
<evidence type="ECO:0000256" key="4">
    <source>
        <dbReference type="ARBA" id="ARBA00023125"/>
    </source>
</evidence>
<evidence type="ECO:0000256" key="7">
    <source>
        <dbReference type="SAM" id="Coils"/>
    </source>
</evidence>
<keyword evidence="1 6" id="KW-0597">Phosphoprotein</keyword>
<keyword evidence="10" id="KW-1185">Reference proteome</keyword>
<keyword evidence="2" id="KW-0902">Two-component regulatory system</keyword>
<gene>
    <name evidence="9" type="ORF">PQU95_10805</name>
</gene>
<dbReference type="Pfam" id="PF00072">
    <property type="entry name" value="Response_reg"/>
    <property type="match status" value="1"/>
</dbReference>
<keyword evidence="7" id="KW-0175">Coiled coil</keyword>
<keyword evidence="5" id="KW-0804">Transcription</keyword>
<dbReference type="RefSeq" id="WP_272752006.1">
    <property type="nucleotide sequence ID" value="NZ_JAQQLF010000012.1"/>
</dbReference>
<dbReference type="InterPro" id="IPR001789">
    <property type="entry name" value="Sig_transdc_resp-reg_receiver"/>
</dbReference>
<accession>A0ABT5IYR1</accession>
<proteinExistence type="predicted"/>
<dbReference type="EMBL" id="JAQQLF010000012">
    <property type="protein sequence ID" value="MDC7717699.1"/>
    <property type="molecule type" value="Genomic_DNA"/>
</dbReference>
<dbReference type="SMART" id="SM00448">
    <property type="entry name" value="REC"/>
    <property type="match status" value="1"/>
</dbReference>
<dbReference type="PROSITE" id="PS50110">
    <property type="entry name" value="RESPONSE_REGULATORY"/>
    <property type="match status" value="1"/>
</dbReference>
<protein>
    <submittedName>
        <fullName evidence="9">Response regulator</fullName>
    </submittedName>
</protein>
<comment type="caution">
    <text evidence="9">The sequence shown here is derived from an EMBL/GenBank/DDBJ whole genome shotgun (WGS) entry which is preliminary data.</text>
</comment>
<dbReference type="PANTHER" id="PTHR48111:SF1">
    <property type="entry name" value="TWO-COMPONENT RESPONSE REGULATOR ORR33"/>
    <property type="match status" value="1"/>
</dbReference>
<organism evidence="9 10">
    <name type="scientific">Vogesella aquatica</name>
    <dbReference type="NCBI Taxonomy" id="2984206"/>
    <lineage>
        <taxon>Bacteria</taxon>
        <taxon>Pseudomonadati</taxon>
        <taxon>Pseudomonadota</taxon>
        <taxon>Betaproteobacteria</taxon>
        <taxon>Neisseriales</taxon>
        <taxon>Chromobacteriaceae</taxon>
        <taxon>Vogesella</taxon>
    </lineage>
</organism>
<evidence type="ECO:0000256" key="2">
    <source>
        <dbReference type="ARBA" id="ARBA00023012"/>
    </source>
</evidence>
<dbReference type="SUPFAM" id="SSF52172">
    <property type="entry name" value="CheY-like"/>
    <property type="match status" value="1"/>
</dbReference>
<keyword evidence="4" id="KW-0238">DNA-binding</keyword>
<feature type="modified residue" description="4-aspartylphosphate" evidence="6">
    <location>
        <position position="53"/>
    </location>
</feature>
<evidence type="ECO:0000256" key="5">
    <source>
        <dbReference type="ARBA" id="ARBA00023163"/>
    </source>
</evidence>
<sequence length="327" mass="36238">MSEAKLLVVEDSKTQRAFYASVLEGHYATRFATQGKEALALVEDDTPDVILLDVEMPEMDGYEVCRRLREQGLDMPILFISAHVELQERLQGYDAGGNDFLCKPIDPRELLLKLALVLRQRDEQRQLQENGRSAFSAAMTAMSAMSEMGVLVDFIRNINKLDSYQDITQSIGNTLEAYGLHGCMQVYGSQGEHLHATDGQATPLEASIISNARTLTHIYSSGSNTSFNYPHCCLVVRDMPLDDEDRCGRLRDHLAILAEVAASRAQGLDELHREVSALQARIQAQQASLVELRRQLPGASATLGLSPDQQTAVGRLFDQLMLSLQKS</sequence>
<evidence type="ECO:0000313" key="9">
    <source>
        <dbReference type="EMBL" id="MDC7717699.1"/>
    </source>
</evidence>
<evidence type="ECO:0000259" key="8">
    <source>
        <dbReference type="PROSITE" id="PS50110"/>
    </source>
</evidence>
<dbReference type="PANTHER" id="PTHR48111">
    <property type="entry name" value="REGULATOR OF RPOS"/>
    <property type="match status" value="1"/>
</dbReference>
<evidence type="ECO:0000256" key="1">
    <source>
        <dbReference type="ARBA" id="ARBA00022553"/>
    </source>
</evidence>
<reference evidence="9 10" key="1">
    <citation type="submission" date="2023-01" db="EMBL/GenBank/DDBJ databases">
        <title>Novel species of the genus Vogesella isolated from rivers.</title>
        <authorList>
            <person name="Lu H."/>
        </authorList>
    </citation>
    <scope>NUCLEOTIDE SEQUENCE [LARGE SCALE GENOMIC DNA]</scope>
    <source>
        <strain evidence="9 10">DC21W</strain>
    </source>
</reference>
<feature type="domain" description="Response regulatory" evidence="8">
    <location>
        <begin position="5"/>
        <end position="118"/>
    </location>
</feature>